<dbReference type="Gene3D" id="3.30.70.360">
    <property type="match status" value="1"/>
</dbReference>
<comment type="caution">
    <text evidence="5">The sequence shown here is derived from an EMBL/GenBank/DDBJ whole genome shotgun (WGS) entry which is preliminary data.</text>
</comment>
<dbReference type="PANTHER" id="PTHR43808">
    <property type="entry name" value="ACETYLORNITHINE DEACETYLASE"/>
    <property type="match status" value="1"/>
</dbReference>
<dbReference type="Gene3D" id="3.40.630.10">
    <property type="entry name" value="Zn peptidases"/>
    <property type="match status" value="1"/>
</dbReference>
<keyword evidence="1" id="KW-0479">Metal-binding</keyword>
<evidence type="ECO:0000256" key="2">
    <source>
        <dbReference type="ARBA" id="ARBA00022801"/>
    </source>
</evidence>
<keyword evidence="3" id="KW-0732">Signal</keyword>
<keyword evidence="6" id="KW-1185">Reference proteome</keyword>
<protein>
    <submittedName>
        <fullName evidence="5">Acetylornithine deacetylase/succinyl-diaminopimelate desuccinylase-like protein</fullName>
    </submittedName>
</protein>
<feature type="domain" description="Peptidase M20 dimerisation" evidence="4">
    <location>
        <begin position="212"/>
        <end position="309"/>
    </location>
</feature>
<feature type="signal peptide" evidence="3">
    <location>
        <begin position="1"/>
        <end position="23"/>
    </location>
</feature>
<dbReference type="SUPFAM" id="SSF53187">
    <property type="entry name" value="Zn-dependent exopeptidases"/>
    <property type="match status" value="1"/>
</dbReference>
<dbReference type="InterPro" id="IPR036264">
    <property type="entry name" value="Bact_exopeptidase_dim_dom"/>
</dbReference>
<dbReference type="Pfam" id="PF07687">
    <property type="entry name" value="M20_dimer"/>
    <property type="match status" value="1"/>
</dbReference>
<feature type="chain" id="PRO_5032665524" evidence="3">
    <location>
        <begin position="24"/>
        <end position="417"/>
    </location>
</feature>
<dbReference type="SUPFAM" id="SSF55031">
    <property type="entry name" value="Bacterial exopeptidase dimerisation domain"/>
    <property type="match status" value="1"/>
</dbReference>
<dbReference type="InterPro" id="IPR011650">
    <property type="entry name" value="Peptidase_M20_dimer"/>
</dbReference>
<dbReference type="GO" id="GO:0046872">
    <property type="term" value="F:metal ion binding"/>
    <property type="evidence" value="ECO:0007669"/>
    <property type="project" value="UniProtKB-KW"/>
</dbReference>
<dbReference type="RefSeq" id="WP_183685782.1">
    <property type="nucleotide sequence ID" value="NZ_JABDTL010000002.1"/>
</dbReference>
<dbReference type="Proteomes" id="UP000582837">
    <property type="component" value="Unassembled WGS sequence"/>
</dbReference>
<evidence type="ECO:0000256" key="1">
    <source>
        <dbReference type="ARBA" id="ARBA00022723"/>
    </source>
</evidence>
<evidence type="ECO:0000259" key="4">
    <source>
        <dbReference type="Pfam" id="PF07687"/>
    </source>
</evidence>
<evidence type="ECO:0000313" key="5">
    <source>
        <dbReference type="EMBL" id="MBB6072735.1"/>
    </source>
</evidence>
<dbReference type="PANTHER" id="PTHR43808:SF17">
    <property type="entry name" value="PEPTIDASE M20"/>
    <property type="match status" value="1"/>
</dbReference>
<proteinExistence type="predicted"/>
<reference evidence="5 6" key="1">
    <citation type="submission" date="2020-08" db="EMBL/GenBank/DDBJ databases">
        <title>Genomic Encyclopedia of Type Strains, Phase IV (KMG-IV): sequencing the most valuable type-strain genomes for metagenomic binning, comparative biology and taxonomic classification.</title>
        <authorList>
            <person name="Goeker M."/>
        </authorList>
    </citation>
    <scope>NUCLEOTIDE SEQUENCE [LARGE SCALE GENOMIC DNA]</scope>
    <source>
        <strain evidence="5 6">DSM 29007</strain>
    </source>
</reference>
<evidence type="ECO:0000256" key="3">
    <source>
        <dbReference type="SAM" id="SignalP"/>
    </source>
</evidence>
<dbReference type="AlphaFoldDB" id="A0A841H3G0"/>
<dbReference type="InterPro" id="IPR002933">
    <property type="entry name" value="Peptidase_M20"/>
</dbReference>
<organism evidence="5 6">
    <name type="scientific">Longimicrobium terrae</name>
    <dbReference type="NCBI Taxonomy" id="1639882"/>
    <lineage>
        <taxon>Bacteria</taxon>
        <taxon>Pseudomonadati</taxon>
        <taxon>Gemmatimonadota</taxon>
        <taxon>Longimicrobiia</taxon>
        <taxon>Longimicrobiales</taxon>
        <taxon>Longimicrobiaceae</taxon>
        <taxon>Longimicrobium</taxon>
    </lineage>
</organism>
<sequence>MPHTARTVAATSVALLFAHGAHAQTPRVPDGHPRVRQALEHVRATEPQTIENQIALCEIPAPPFKEAARGEEYRRRLEALGLRNVRIDAVGNVIGERPGQPGEPVIVISGHLDTVFPDGTDVTVKRQGSTLRGPGIGDDCRGLAVLLSVAGALNQAQVQTRGTLIFVGTVGEEGPGNLRGVRNLFGMELKDRVDAFISIDGTGLGLTRDAVGSHRYAVTYRGPGGHSYGDFGVPNPIHALGRAIAKISEFQVPSDPRVSFSVGVIQGGTSVNSIAMEAGLQMDMRSVDEAALQSLDDRFQQAIRAALAEENARWTQGDRLTLKVDTIGIRPGGRQSPDAAIVRAAEASGRALGFAVESGASSTDANIPISLGIPAVTIDGGGRGGGAHSLGEWFDTTDSQRGTEWALLFVLTLAGVR</sequence>
<dbReference type="GO" id="GO:0016787">
    <property type="term" value="F:hydrolase activity"/>
    <property type="evidence" value="ECO:0007669"/>
    <property type="project" value="UniProtKB-KW"/>
</dbReference>
<dbReference type="Pfam" id="PF01546">
    <property type="entry name" value="Peptidase_M20"/>
    <property type="match status" value="1"/>
</dbReference>
<accession>A0A841H3G0</accession>
<keyword evidence="2" id="KW-0378">Hydrolase</keyword>
<dbReference type="EMBL" id="JACHIA010000017">
    <property type="protein sequence ID" value="MBB6072735.1"/>
    <property type="molecule type" value="Genomic_DNA"/>
</dbReference>
<gene>
    <name evidence="5" type="ORF">HNQ61_004398</name>
</gene>
<name>A0A841H3G0_9BACT</name>
<dbReference type="InterPro" id="IPR050072">
    <property type="entry name" value="Peptidase_M20A"/>
</dbReference>
<evidence type="ECO:0000313" key="6">
    <source>
        <dbReference type="Proteomes" id="UP000582837"/>
    </source>
</evidence>